<dbReference type="InterPro" id="IPR006202">
    <property type="entry name" value="Neur_chan_lig-bd"/>
</dbReference>
<dbReference type="AlphaFoldDB" id="A0A0N4Y2F5"/>
<feature type="transmembrane region" description="Helical" evidence="5">
    <location>
        <begin position="294"/>
        <end position="318"/>
    </location>
</feature>
<dbReference type="SUPFAM" id="SSF63712">
    <property type="entry name" value="Nicotinic receptor ligand binding domain-like"/>
    <property type="match status" value="2"/>
</dbReference>
<evidence type="ECO:0000256" key="1">
    <source>
        <dbReference type="ARBA" id="ARBA00004141"/>
    </source>
</evidence>
<accession>A0A0N4Y2F5</accession>
<name>A0A0N4Y2F5_NIPBR</name>
<comment type="subcellular location">
    <subcellularLocation>
        <location evidence="1">Membrane</location>
        <topology evidence="1">Multi-pass membrane protein</topology>
    </subcellularLocation>
</comment>
<dbReference type="Gene3D" id="1.20.58.390">
    <property type="entry name" value="Neurotransmitter-gated ion-channel transmembrane domain"/>
    <property type="match status" value="2"/>
</dbReference>
<dbReference type="PROSITE" id="PS00236">
    <property type="entry name" value="NEUROTR_ION_CHANNEL"/>
    <property type="match status" value="2"/>
</dbReference>
<feature type="domain" description="Neurotransmitter-gated ion-channel ligand-binding" evidence="6">
    <location>
        <begin position="438"/>
        <end position="594"/>
    </location>
</feature>
<dbReference type="CDD" id="cd18989">
    <property type="entry name" value="LGIC_ECD_cation"/>
    <property type="match status" value="2"/>
</dbReference>
<feature type="transmembrane region" description="Helical" evidence="5">
    <location>
        <begin position="230"/>
        <end position="252"/>
    </location>
</feature>
<feature type="signal peptide" evidence="5">
    <location>
        <begin position="1"/>
        <end position="21"/>
    </location>
</feature>
<evidence type="ECO:0000256" key="2">
    <source>
        <dbReference type="ARBA" id="ARBA00022692"/>
    </source>
</evidence>
<keyword evidence="5" id="KW-0406">Ion transport</keyword>
<dbReference type="InterPro" id="IPR036734">
    <property type="entry name" value="Neur_chan_lig-bd_sf"/>
</dbReference>
<feature type="transmembrane region" description="Helical" evidence="5">
    <location>
        <begin position="685"/>
        <end position="709"/>
    </location>
</feature>
<feature type="transmembrane region" description="Helical" evidence="5">
    <location>
        <begin position="620"/>
        <end position="643"/>
    </location>
</feature>
<evidence type="ECO:0000259" key="6">
    <source>
        <dbReference type="Pfam" id="PF02931"/>
    </source>
</evidence>
<evidence type="ECO:0000259" key="7">
    <source>
        <dbReference type="Pfam" id="PF02932"/>
    </source>
</evidence>
<keyword evidence="3 5" id="KW-1133">Transmembrane helix</keyword>
<dbReference type="CDD" id="cd19051">
    <property type="entry name" value="LGIC_TM_cation"/>
    <property type="match status" value="2"/>
</dbReference>
<evidence type="ECO:0000256" key="3">
    <source>
        <dbReference type="ARBA" id="ARBA00022989"/>
    </source>
</evidence>
<evidence type="ECO:0000256" key="4">
    <source>
        <dbReference type="ARBA" id="ARBA00023136"/>
    </source>
</evidence>
<dbReference type="WBParaSite" id="NBR_0000989301-mRNA-1">
    <property type="protein sequence ID" value="NBR_0000989301-mRNA-1"/>
    <property type="gene ID" value="NBR_0000989301"/>
</dbReference>
<dbReference type="InterPro" id="IPR038050">
    <property type="entry name" value="Neuro_actylchol_rec"/>
</dbReference>
<dbReference type="GO" id="GO:0004888">
    <property type="term" value="F:transmembrane signaling receptor activity"/>
    <property type="evidence" value="ECO:0007669"/>
    <property type="project" value="InterPro"/>
</dbReference>
<gene>
    <name evidence="8" type="ORF">NBR_LOCUS9894</name>
</gene>
<dbReference type="Gene3D" id="2.70.170.10">
    <property type="entry name" value="Neurotransmitter-gated ion-channel ligand-binding domain"/>
    <property type="match status" value="2"/>
</dbReference>
<feature type="domain" description="Neurotransmitter-gated ion-channel transmembrane" evidence="7">
    <location>
        <begin position="235"/>
        <end position="329"/>
    </location>
</feature>
<dbReference type="FunFam" id="1.20.58.390:FF:000090">
    <property type="entry name" value="Ligand-Gated ion Channel"/>
    <property type="match status" value="2"/>
</dbReference>
<dbReference type="GO" id="GO:0005230">
    <property type="term" value="F:extracellular ligand-gated monoatomic ion channel activity"/>
    <property type="evidence" value="ECO:0007669"/>
    <property type="project" value="InterPro"/>
</dbReference>
<feature type="domain" description="Neurotransmitter-gated ion-channel ligand-binding" evidence="6">
    <location>
        <begin position="23"/>
        <end position="228"/>
    </location>
</feature>
<dbReference type="OMA" id="HWARRIF"/>
<dbReference type="InterPro" id="IPR006201">
    <property type="entry name" value="Neur_channel"/>
</dbReference>
<dbReference type="SUPFAM" id="SSF90112">
    <property type="entry name" value="Neurotransmitter-gated ion-channel transmembrane pore"/>
    <property type="match status" value="2"/>
</dbReference>
<evidence type="ECO:0000313" key="10">
    <source>
        <dbReference type="WBParaSite" id="NBR_0000989301-mRNA-1"/>
    </source>
</evidence>
<dbReference type="FunFam" id="2.70.170.10:FF:000027">
    <property type="entry name" value="Ligand-Gated ion Channel"/>
    <property type="match status" value="1"/>
</dbReference>
<dbReference type="Pfam" id="PF02932">
    <property type="entry name" value="Neur_chan_memb"/>
    <property type="match status" value="1"/>
</dbReference>
<keyword evidence="4 5" id="KW-0472">Membrane</keyword>
<feature type="chain" id="PRO_5043073253" evidence="5">
    <location>
        <begin position="22"/>
        <end position="723"/>
    </location>
</feature>
<keyword evidence="9" id="KW-1185">Reference proteome</keyword>
<protein>
    <submittedName>
        <fullName evidence="10">Transmembrane ion channel</fullName>
    </submittedName>
</protein>
<reference evidence="10" key="1">
    <citation type="submission" date="2017-02" db="UniProtKB">
        <authorList>
            <consortium name="WormBaseParasite"/>
        </authorList>
    </citation>
    <scope>IDENTIFICATION</scope>
</reference>
<proteinExistence type="inferred from homology"/>
<reference evidence="8 9" key="2">
    <citation type="submission" date="2018-11" db="EMBL/GenBank/DDBJ databases">
        <authorList>
            <consortium name="Pathogen Informatics"/>
        </authorList>
    </citation>
    <scope>NUCLEOTIDE SEQUENCE [LARGE SCALE GENOMIC DNA]</scope>
</reference>
<sequence>MFFLFLLACAGLSASLSTSAALSHFLLDNGYNSSDRPVKNENDTLNLSISFNSFTLLRMDQSEETVIFSAEVILEWNDAFLRWQPAAFNGMTRLKMKEINVWRPDVTVSTSISKETLLDESDRYLDVFHDGTVRQSMYAVFTNVCEMEVGEFPYDSQECIIDIGPWSYTDEEVHTIPGPSVTAPRDDFKGNSEWDFKGLIASEIYSTDADVDFHFSEARFQLFVSRRPQFYVWVLLIPTFVITTISIFGMFIPTNSLGDKEEKVNLGLTTLLSSAVILQIVADSMPKASALPLLGNFILAEIFVVAAGVLCSVLTLTLHHRANTRRWKPKPWMLKILGVTGASRFTTKTDGRMIRNKADTTSGLHCVEGAPLVADFLSTLRSLIAYLDEEDVDRLREIAWLKLFDRLDFLLLVCFVIANSPSDSAVLHRRSAGRPCTKKLLDELLPKSYETGVRPGDENTATIVTVIPNKFILLAMDQQEETINISEEFLLLAWNPNVTAYTREWIKVPERNIWTPDIIFNSAIKREEVIPAEERMADLRFDGTVRESNPSVITSPCPLRINSFPYDVQICNLTIGPWNFGADEVVVKASTNSVLPTPGRFDNETYSLLIYQIKLKRKPVYYVLVIQAPTFIMTSLTIFGIFTPFANTPERREKITLGLNMFVSISVMLNLVADMMPKASRLPLLGNYILSEIFVCSAALLVSIIILILHQRCHTRCIRPPKW</sequence>
<comment type="similarity">
    <text evidence="5">Belongs to the ligand-gated ion channel (TC 1.A.9) family.</text>
</comment>
<dbReference type="EMBL" id="UYSL01020219">
    <property type="protein sequence ID" value="VDL73483.1"/>
    <property type="molecule type" value="Genomic_DNA"/>
</dbReference>
<evidence type="ECO:0000313" key="9">
    <source>
        <dbReference type="Proteomes" id="UP000271162"/>
    </source>
</evidence>
<dbReference type="Proteomes" id="UP000271162">
    <property type="component" value="Unassembled WGS sequence"/>
</dbReference>
<dbReference type="InterPro" id="IPR018000">
    <property type="entry name" value="Neurotransmitter_ion_chnl_CS"/>
</dbReference>
<dbReference type="Pfam" id="PF02931">
    <property type="entry name" value="Neur_chan_LBD"/>
    <property type="match status" value="2"/>
</dbReference>
<keyword evidence="5" id="KW-0732">Signal</keyword>
<organism evidence="10">
    <name type="scientific">Nippostrongylus brasiliensis</name>
    <name type="common">Rat hookworm</name>
    <dbReference type="NCBI Taxonomy" id="27835"/>
    <lineage>
        <taxon>Eukaryota</taxon>
        <taxon>Metazoa</taxon>
        <taxon>Ecdysozoa</taxon>
        <taxon>Nematoda</taxon>
        <taxon>Chromadorea</taxon>
        <taxon>Rhabditida</taxon>
        <taxon>Rhabditina</taxon>
        <taxon>Rhabditomorpha</taxon>
        <taxon>Strongyloidea</taxon>
        <taxon>Heligmosomidae</taxon>
        <taxon>Nippostrongylus</taxon>
    </lineage>
</organism>
<evidence type="ECO:0000256" key="5">
    <source>
        <dbReference type="RuleBase" id="RU000687"/>
    </source>
</evidence>
<dbReference type="GO" id="GO:0016020">
    <property type="term" value="C:membrane"/>
    <property type="evidence" value="ECO:0007669"/>
    <property type="project" value="UniProtKB-SubCell"/>
</dbReference>
<evidence type="ECO:0000313" key="8">
    <source>
        <dbReference type="EMBL" id="VDL73483.1"/>
    </source>
</evidence>
<keyword evidence="5" id="KW-0407">Ion channel</keyword>
<keyword evidence="5" id="KW-0813">Transport</keyword>
<dbReference type="STRING" id="27835.A0A0N4Y2F5"/>
<dbReference type="InterPro" id="IPR006029">
    <property type="entry name" value="Neurotrans-gated_channel_TM"/>
</dbReference>
<keyword evidence="2 5" id="KW-0812">Transmembrane</keyword>
<dbReference type="PANTHER" id="PTHR18945">
    <property type="entry name" value="NEUROTRANSMITTER GATED ION CHANNEL"/>
    <property type="match status" value="1"/>
</dbReference>
<dbReference type="InterPro" id="IPR036719">
    <property type="entry name" value="Neuro-gated_channel_TM_sf"/>
</dbReference>
<dbReference type="PRINTS" id="PR00252">
    <property type="entry name" value="NRIONCHANNEL"/>
</dbReference>
<feature type="transmembrane region" description="Helical" evidence="5">
    <location>
        <begin position="264"/>
        <end position="282"/>
    </location>
</feature>